<proteinExistence type="predicted"/>
<keyword evidence="2" id="KW-0813">Transport</keyword>
<evidence type="ECO:0000256" key="2">
    <source>
        <dbReference type="ARBA" id="ARBA00022448"/>
    </source>
</evidence>
<evidence type="ECO:0000256" key="6">
    <source>
        <dbReference type="SAM" id="MobiDB-lite"/>
    </source>
</evidence>
<dbReference type="CDD" id="cd01116">
    <property type="entry name" value="P_permease"/>
    <property type="match status" value="1"/>
</dbReference>
<feature type="transmembrane region" description="Helical" evidence="7">
    <location>
        <begin position="809"/>
        <end position="832"/>
    </location>
</feature>
<evidence type="ECO:0000256" key="4">
    <source>
        <dbReference type="ARBA" id="ARBA00022989"/>
    </source>
</evidence>
<feature type="transmembrane region" description="Helical" evidence="7">
    <location>
        <begin position="353"/>
        <end position="370"/>
    </location>
</feature>
<dbReference type="AlphaFoldDB" id="A0A1B6C4H3"/>
<dbReference type="GO" id="GO:0055085">
    <property type="term" value="P:transmembrane transport"/>
    <property type="evidence" value="ECO:0007669"/>
    <property type="project" value="InterPro"/>
</dbReference>
<feature type="transmembrane region" description="Helical" evidence="7">
    <location>
        <begin position="716"/>
        <end position="736"/>
    </location>
</feature>
<dbReference type="PANTHER" id="PTHR43568:SF1">
    <property type="entry name" value="P PROTEIN"/>
    <property type="match status" value="1"/>
</dbReference>
<evidence type="ECO:0000259" key="8">
    <source>
        <dbReference type="Pfam" id="PF03600"/>
    </source>
</evidence>
<feature type="transmembrane region" description="Helical" evidence="7">
    <location>
        <begin position="505"/>
        <end position="527"/>
    </location>
</feature>
<keyword evidence="4 7" id="KW-1133">Transmembrane helix</keyword>
<dbReference type="EMBL" id="GEDC01028896">
    <property type="protein sequence ID" value="JAS08402.1"/>
    <property type="molecule type" value="Transcribed_RNA"/>
</dbReference>
<dbReference type="Pfam" id="PF03600">
    <property type="entry name" value="CitMHS"/>
    <property type="match status" value="1"/>
</dbReference>
<comment type="subcellular location">
    <subcellularLocation>
        <location evidence="1">Membrane</location>
        <topology evidence="1">Multi-pass membrane protein</topology>
    </subcellularLocation>
</comment>
<name>A0A1B6C4H3_9HEMI</name>
<feature type="transmembrane region" description="Helical" evidence="7">
    <location>
        <begin position="643"/>
        <end position="664"/>
    </location>
</feature>
<feature type="transmembrane region" description="Helical" evidence="7">
    <location>
        <begin position="676"/>
        <end position="696"/>
    </location>
</feature>
<feature type="region of interest" description="Disordered" evidence="6">
    <location>
        <begin position="1"/>
        <end position="22"/>
    </location>
</feature>
<feature type="transmembrane region" description="Helical" evidence="7">
    <location>
        <begin position="620"/>
        <end position="637"/>
    </location>
</feature>
<sequence>MERSESTEPSTTSDKPDFSDDQISYINRSLSWVTLHGEAQENASLECEEGHVAPLMHLRRHVDAEVLITNDDQVHIINEPDKGPNVPAIRFEPPSDESTPHSSHRAPDESTPHSSRCAPDESPFFRNNPKFRSKVTKQFADSGISDDERKTTIALHRVKTVVLFSLWLLCTFALTMTDTETEDNHTHHISVPPNQTKSHYIQSQPNMHQISLELQGALGRNHHIKKSSRQMHIWIELIPSSVNRNSTSIDNSMSSYRKKITKTWVVPLMKESSVGIVTEIKLRQIFDLKKVEYGIETANSFMCLQFSHNLKEAYPVSITVDLSPIDTQEGVIYAAIVLVGLYALIIFEVIHRTLAAMLASTISLATMALLGEKTTQMEVITWIDIESLLLLFSMMVMVAIFSETGIFDYLAVIAYKWTNGKMWSLINILCIFTIIVSALLDSVTTVLLMTPVTIRLCEVMKLNPVPILMAMIMYSNIGGAVTPIGDPPNVIIATNPTIQEAGVSFFQFTMHMGLGLIFVMLCVYLQLRFFIFRNNKMLCFKEPPDIQELRHEIAIWRKTANSVSSCSKDEDVVRETMMMKIRRLGYELKRKLLSEGVSKKTYTANLEEITNKFKIKNQALLVKSTLILVFVITTFFMSSSSYFNLPIGGTAILGAMLLLMIADIDDIETILSKVEWSTLIFFAALFIVMEALSRLGLIRFIGHQTEEVILLIDKEWRLAAAIMLILWVSALASSFVDNIPLTTMMIRIVISLNQNEELKLPLQPLVWSLALGACLGGNGTLIGSSSNVVCAGVAEQHGYKFTFVEFSKIGFPVMVFSVVCATIYLMIAHVIIGWNY</sequence>
<evidence type="ECO:0000313" key="9">
    <source>
        <dbReference type="EMBL" id="JAS08402.1"/>
    </source>
</evidence>
<dbReference type="GO" id="GO:0016020">
    <property type="term" value="C:membrane"/>
    <property type="evidence" value="ECO:0007669"/>
    <property type="project" value="UniProtKB-SubCell"/>
</dbReference>
<evidence type="ECO:0000256" key="7">
    <source>
        <dbReference type="SAM" id="Phobius"/>
    </source>
</evidence>
<protein>
    <recommendedName>
        <fullName evidence="8">Citrate transporter-like domain-containing protein</fullName>
    </recommendedName>
</protein>
<dbReference type="PANTHER" id="PTHR43568">
    <property type="entry name" value="P PROTEIN"/>
    <property type="match status" value="1"/>
</dbReference>
<dbReference type="InterPro" id="IPR004680">
    <property type="entry name" value="Cit_transptr-like_dom"/>
</dbReference>
<organism evidence="9">
    <name type="scientific">Clastoptera arizonana</name>
    <name type="common">Arizona spittle bug</name>
    <dbReference type="NCBI Taxonomy" id="38151"/>
    <lineage>
        <taxon>Eukaryota</taxon>
        <taxon>Metazoa</taxon>
        <taxon>Ecdysozoa</taxon>
        <taxon>Arthropoda</taxon>
        <taxon>Hexapoda</taxon>
        <taxon>Insecta</taxon>
        <taxon>Pterygota</taxon>
        <taxon>Neoptera</taxon>
        <taxon>Paraneoptera</taxon>
        <taxon>Hemiptera</taxon>
        <taxon>Auchenorrhyncha</taxon>
        <taxon>Cercopoidea</taxon>
        <taxon>Clastopteridae</taxon>
        <taxon>Clastoptera</taxon>
    </lineage>
</organism>
<feature type="transmembrane region" description="Helical" evidence="7">
    <location>
        <begin position="382"/>
        <end position="402"/>
    </location>
</feature>
<reference evidence="9" key="1">
    <citation type="submission" date="2015-12" db="EMBL/GenBank/DDBJ databases">
        <title>De novo transcriptome assembly of four potential Pierce s Disease insect vectors from Arizona vineyards.</title>
        <authorList>
            <person name="Tassone E.E."/>
        </authorList>
    </citation>
    <scope>NUCLEOTIDE SEQUENCE</scope>
</reference>
<feature type="transmembrane region" description="Helical" evidence="7">
    <location>
        <begin position="330"/>
        <end position="347"/>
    </location>
</feature>
<gene>
    <name evidence="9" type="ORF">g.10381</name>
</gene>
<feature type="region of interest" description="Disordered" evidence="6">
    <location>
        <begin position="76"/>
        <end position="130"/>
    </location>
</feature>
<keyword evidence="5 7" id="KW-0472">Membrane</keyword>
<evidence type="ECO:0000256" key="5">
    <source>
        <dbReference type="ARBA" id="ARBA00023136"/>
    </source>
</evidence>
<feature type="transmembrane region" description="Helical" evidence="7">
    <location>
        <begin position="422"/>
        <end position="450"/>
    </location>
</feature>
<keyword evidence="3 7" id="KW-0812">Transmembrane</keyword>
<evidence type="ECO:0000256" key="1">
    <source>
        <dbReference type="ARBA" id="ARBA00004141"/>
    </source>
</evidence>
<dbReference type="InterPro" id="IPR051475">
    <property type="entry name" value="Diverse_Ion_Transporter"/>
</dbReference>
<evidence type="ECO:0000256" key="3">
    <source>
        <dbReference type="ARBA" id="ARBA00022692"/>
    </source>
</evidence>
<feature type="domain" description="Citrate transporter-like" evidence="8">
    <location>
        <begin position="342"/>
        <end position="772"/>
    </location>
</feature>
<accession>A0A1B6C4H3</accession>